<dbReference type="OrthoDB" id="10405665at2759"/>
<evidence type="ECO:0000256" key="1">
    <source>
        <dbReference type="SAM" id="Phobius"/>
    </source>
</evidence>
<dbReference type="EMBL" id="UYRU01048900">
    <property type="protein sequence ID" value="VDN10322.1"/>
    <property type="molecule type" value="Genomic_DNA"/>
</dbReference>
<reference evidence="2 3" key="1">
    <citation type="submission" date="2018-11" db="EMBL/GenBank/DDBJ databases">
        <authorList>
            <consortium name="Pathogen Informatics"/>
        </authorList>
    </citation>
    <scope>NUCLEOTIDE SEQUENCE [LARGE SCALE GENOMIC DNA]</scope>
</reference>
<keyword evidence="1" id="KW-1133">Transmembrane helix</keyword>
<proteinExistence type="predicted"/>
<feature type="transmembrane region" description="Helical" evidence="1">
    <location>
        <begin position="231"/>
        <end position="257"/>
    </location>
</feature>
<keyword evidence="1" id="KW-0812">Transmembrane</keyword>
<protein>
    <submittedName>
        <fullName evidence="2">Uncharacterized protein</fullName>
    </submittedName>
</protein>
<accession>A0A3P7NPI4</accession>
<gene>
    <name evidence="2" type="ORF">DILT_LOCUS6153</name>
</gene>
<dbReference type="AlphaFoldDB" id="A0A3P7NPI4"/>
<evidence type="ECO:0000313" key="3">
    <source>
        <dbReference type="Proteomes" id="UP000281553"/>
    </source>
</evidence>
<organism evidence="2 3">
    <name type="scientific">Dibothriocephalus latus</name>
    <name type="common">Fish tapeworm</name>
    <name type="synonym">Diphyllobothrium latum</name>
    <dbReference type="NCBI Taxonomy" id="60516"/>
    <lineage>
        <taxon>Eukaryota</taxon>
        <taxon>Metazoa</taxon>
        <taxon>Spiralia</taxon>
        <taxon>Lophotrochozoa</taxon>
        <taxon>Platyhelminthes</taxon>
        <taxon>Cestoda</taxon>
        <taxon>Eucestoda</taxon>
        <taxon>Diphyllobothriidea</taxon>
        <taxon>Diphyllobothriidae</taxon>
        <taxon>Dibothriocephalus</taxon>
    </lineage>
</organism>
<sequence>MAESDLHFTLVGDVFLPLTEEEATAASGGQPTAVGWSHLFLTVLWNPDAVGVLSGWFWTEWLQKDKVTRPFAGCGDADCLNFWIGQRFTVCEDERQPGAVAHRSGQISLGNIAIFTGAILRRLKPDPHQSQDSHRIEQIRRLALSLALCGPEWCNTVASFDLGDRLLRANTVLRGLLQPHRLRSGDTTNQIHLSEAATKLLTPPSSDLPTVVPWFSLLKAIIKVVISPGNLLIVLVFGFALSVINSVIHIYLLHCLLAMVPSYSLDRVLWFSTCDFTVYEGDKPRLSTHSSAMLYANRPLSSVSNAS</sequence>
<name>A0A3P7NPI4_DIBLA</name>
<dbReference type="Proteomes" id="UP000281553">
    <property type="component" value="Unassembled WGS sequence"/>
</dbReference>
<keyword evidence="1" id="KW-0472">Membrane</keyword>
<keyword evidence="3" id="KW-1185">Reference proteome</keyword>
<evidence type="ECO:0000313" key="2">
    <source>
        <dbReference type="EMBL" id="VDN10322.1"/>
    </source>
</evidence>